<dbReference type="EMBL" id="CP099430">
    <property type="protein sequence ID" value="USW59589.1"/>
    <property type="molecule type" value="Genomic_DNA"/>
</dbReference>
<evidence type="ECO:0000256" key="1">
    <source>
        <dbReference type="SAM" id="MobiDB-lite"/>
    </source>
</evidence>
<keyword evidence="3" id="KW-1185">Reference proteome</keyword>
<sequence>MAAPIPGHPYTEGNKWYGLRSTDNGSAEVRVYSSLDEADAKGARSSLYQWQLDRLDVFIAHRFRGDLQLYYDSATPAHEDELVYRLFPVAAGHEGYTDDEIRFLRRKVKAYCHVKRRAVHKRAPLQVAAVQQRVAQMHASHQAGRPTRHLKYPDPVDFAAHQTPSSAPPQRKPSATPAPLSYVLIRAPPSLPPASPPAIPSPPPTIVHQTTTLPGHFPRSPLSPQPTLPDTLITPTRPRRLLLHANVATPPGLPSPQPPVTPVRQRRILSANHPSRQALPPPPGIVSATMVTPVRQRRIISPNHPFHLASTGVMLAAGAQSSG</sequence>
<dbReference type="Proteomes" id="UP001056384">
    <property type="component" value="Chromosome 13"/>
</dbReference>
<evidence type="ECO:0000313" key="2">
    <source>
        <dbReference type="EMBL" id="USW59589.1"/>
    </source>
</evidence>
<proteinExistence type="predicted"/>
<feature type="region of interest" description="Disordered" evidence="1">
    <location>
        <begin position="137"/>
        <end position="177"/>
    </location>
</feature>
<dbReference type="AlphaFoldDB" id="A0A9Q9B241"/>
<organism evidence="2 3">
    <name type="scientific">Septoria linicola</name>
    <dbReference type="NCBI Taxonomy" id="215465"/>
    <lineage>
        <taxon>Eukaryota</taxon>
        <taxon>Fungi</taxon>
        <taxon>Dikarya</taxon>
        <taxon>Ascomycota</taxon>
        <taxon>Pezizomycotina</taxon>
        <taxon>Dothideomycetes</taxon>
        <taxon>Dothideomycetidae</taxon>
        <taxon>Mycosphaerellales</taxon>
        <taxon>Mycosphaerellaceae</taxon>
        <taxon>Septoria</taxon>
    </lineage>
</organism>
<evidence type="ECO:0000313" key="3">
    <source>
        <dbReference type="Proteomes" id="UP001056384"/>
    </source>
</evidence>
<reference evidence="2" key="1">
    <citation type="submission" date="2022-06" db="EMBL/GenBank/DDBJ databases">
        <title>Complete genome sequences of two strains of the flax pathogen Septoria linicola.</title>
        <authorList>
            <person name="Lapalu N."/>
            <person name="Simon A."/>
            <person name="Demenou B."/>
            <person name="Paumier D."/>
            <person name="Guillot M.-P."/>
            <person name="Gout L."/>
            <person name="Valade R."/>
        </authorList>
    </citation>
    <scope>NUCLEOTIDE SEQUENCE</scope>
    <source>
        <strain evidence="2">SE15195</strain>
    </source>
</reference>
<name>A0A9Q9B241_9PEZI</name>
<gene>
    <name evidence="2" type="ORF">Slin15195_G129080</name>
</gene>
<accession>A0A9Q9B241</accession>
<protein>
    <submittedName>
        <fullName evidence="2">Uncharacterized protein</fullName>
    </submittedName>
</protein>